<evidence type="ECO:0000313" key="1">
    <source>
        <dbReference type="EMBL" id="EFM02798.1"/>
    </source>
</evidence>
<proteinExistence type="predicted"/>
<sequence length="285" mass="32279">MLLFSLTGCWNDDGEESPYPKANEVHTAYNFVRDVLQKYTDVLVFTYQTNRYLMDDDTLRRDSLRATDFSHATLFTANTYTLTTQDEGLRAHYVVKMTPIGGVRTLSHINDTWRVDAECTEQGQTLCLSMLVTHAGDERWAVLDSECRPKRAEQGSCENRNGTWSVVWHDVADMPLVCRLSGSGTFTNATRDRLQIDYISQSPIEAVALPAPNEQKGRHLSDLLRNRATYGTHFTCWKNARLDIALSRKPHAQADHATAELYSDGQAQTVRIAIGNVVQTWDDTW</sequence>
<protein>
    <submittedName>
        <fullName evidence="1">Uncharacterized protein</fullName>
    </submittedName>
</protein>
<reference evidence="1" key="1">
    <citation type="submission" date="2010-07" db="EMBL/GenBank/DDBJ databases">
        <authorList>
            <person name="Muzny D."/>
            <person name="Qin X."/>
            <person name="Deng J."/>
            <person name="Jiang H."/>
            <person name="Liu Y."/>
            <person name="Qu J."/>
            <person name="Song X.-Z."/>
            <person name="Zhang L."/>
            <person name="Thornton R."/>
            <person name="Coyle M."/>
            <person name="Francisco L."/>
            <person name="Jackson L."/>
            <person name="Javaid M."/>
            <person name="Korchina V."/>
            <person name="Kovar C."/>
            <person name="Mata R."/>
            <person name="Mathew T."/>
            <person name="Ngo R."/>
            <person name="Nguyen L."/>
            <person name="Nguyen N."/>
            <person name="Okwuonu G."/>
            <person name="Ongeri F."/>
            <person name="Pham C."/>
            <person name="Simmons D."/>
            <person name="Wilczek-Boney K."/>
            <person name="Hale W."/>
            <person name="Jakkamsetti A."/>
            <person name="Pham P."/>
            <person name="Ruth R."/>
            <person name="San Lucas F."/>
            <person name="Warren J."/>
            <person name="Zhang J."/>
            <person name="Zhao Z."/>
            <person name="Zhou C."/>
            <person name="Zhu D."/>
            <person name="Lee S."/>
            <person name="Bess C."/>
            <person name="Blankenburg K."/>
            <person name="Forbes L."/>
            <person name="Fu Q."/>
            <person name="Gubbala S."/>
            <person name="Hirani K."/>
            <person name="Jayaseelan J.C."/>
            <person name="Lara F."/>
            <person name="Munidasa M."/>
            <person name="Palculict T."/>
            <person name="Patil S."/>
            <person name="Pu L.-L."/>
            <person name="Saada N."/>
            <person name="Tang L."/>
            <person name="Weissenberger G."/>
            <person name="Zhu Y."/>
            <person name="Hemphill L."/>
            <person name="Shang Y."/>
            <person name="Youmans B."/>
            <person name="Ayvaz T."/>
            <person name="Ross M."/>
            <person name="Santibanez J."/>
            <person name="Aqrawi P."/>
            <person name="Gross S."/>
            <person name="Joshi V."/>
            <person name="Fowler G."/>
            <person name="Nazareth L."/>
            <person name="Reid J."/>
            <person name="Worley K."/>
            <person name="Petrosino J."/>
            <person name="Highlander S."/>
            <person name="Gibbs R."/>
        </authorList>
    </citation>
    <scope>NUCLEOTIDE SEQUENCE [LARGE SCALE GENOMIC DNA]</scope>
    <source>
        <strain evidence="1">DSM 16973</strain>
    </source>
</reference>
<dbReference type="HOGENOM" id="CLU_976119_0_0_10"/>
<gene>
    <name evidence="1" type="ORF">HMPREF0658_0173</name>
</gene>
<keyword evidence="2" id="KW-1185">Reference proteome</keyword>
<dbReference type="BioCyc" id="PMAR862515-HMP:GMOO-179-MONOMER"/>
<dbReference type="AlphaFoldDB" id="E0NPS2"/>
<evidence type="ECO:0000313" key="2">
    <source>
        <dbReference type="Proteomes" id="UP000004394"/>
    </source>
</evidence>
<organism evidence="1 2">
    <name type="scientific">Hoylesella marshii DSM 16973 = JCM 13450</name>
    <dbReference type="NCBI Taxonomy" id="862515"/>
    <lineage>
        <taxon>Bacteria</taxon>
        <taxon>Pseudomonadati</taxon>
        <taxon>Bacteroidota</taxon>
        <taxon>Bacteroidia</taxon>
        <taxon>Bacteroidales</taxon>
        <taxon>Prevotellaceae</taxon>
        <taxon>Hoylesella</taxon>
    </lineage>
</organism>
<accession>E0NPS2</accession>
<comment type="caution">
    <text evidence="1">The sequence shown here is derived from an EMBL/GenBank/DDBJ whole genome shotgun (WGS) entry which is preliminary data.</text>
</comment>
<name>E0NPS2_9BACT</name>
<dbReference type="Proteomes" id="UP000004394">
    <property type="component" value="Unassembled WGS sequence"/>
</dbReference>
<dbReference type="EMBL" id="AEEI01000008">
    <property type="protein sequence ID" value="EFM02798.1"/>
    <property type="molecule type" value="Genomic_DNA"/>
</dbReference>